<name>A0A399SUC8_9BACT</name>
<evidence type="ECO:0000313" key="4">
    <source>
        <dbReference type="Proteomes" id="UP000265926"/>
    </source>
</evidence>
<keyword evidence="4" id="KW-1185">Reference proteome</keyword>
<sequence length="265" mass="30034">MKKINIVTFLLLTYSIAFAQNPTSGIVIGTKVGASKMITEITPDFKEHLTEFDHKPGLAIDLEISKLLLNHWEIGTNIFLTNLRGENDNPDFTAEGFHYKMKDPIDDPVEYTNRLMGQKFFVGYYFRSFENINALFTPEPFLRAGIGYLQYGVELKYQDPELGSIFGKGTGDFTNFSTSSMLFFLSAGVKSYLSPNFFINTTLSCNYTNYDFLDGVYNYYNDGTRADLRGIYTEFKLGFYFQTNGSGKSRRHGKGSSADPLPFSR</sequence>
<evidence type="ECO:0000313" key="3">
    <source>
        <dbReference type="EMBL" id="RIJ47626.1"/>
    </source>
</evidence>
<accession>A0A399SUC8</accession>
<dbReference type="EMBL" id="QWGR01000007">
    <property type="protein sequence ID" value="RIJ47626.1"/>
    <property type="molecule type" value="Genomic_DNA"/>
</dbReference>
<protein>
    <recommendedName>
        <fullName evidence="5">Outer membrane protein beta-barrel domain-containing protein</fullName>
    </recommendedName>
</protein>
<feature type="region of interest" description="Disordered" evidence="1">
    <location>
        <begin position="246"/>
        <end position="265"/>
    </location>
</feature>
<feature type="chain" id="PRO_5017212380" description="Outer membrane protein beta-barrel domain-containing protein" evidence="2">
    <location>
        <begin position="20"/>
        <end position="265"/>
    </location>
</feature>
<evidence type="ECO:0000256" key="1">
    <source>
        <dbReference type="SAM" id="MobiDB-lite"/>
    </source>
</evidence>
<keyword evidence="2" id="KW-0732">Signal</keyword>
<evidence type="ECO:0000256" key="2">
    <source>
        <dbReference type="SAM" id="SignalP"/>
    </source>
</evidence>
<comment type="caution">
    <text evidence="3">The sequence shown here is derived from an EMBL/GenBank/DDBJ whole genome shotgun (WGS) entry which is preliminary data.</text>
</comment>
<dbReference type="Proteomes" id="UP000265926">
    <property type="component" value="Unassembled WGS sequence"/>
</dbReference>
<organism evidence="3 4">
    <name type="scientific">Maribellus luteus</name>
    <dbReference type="NCBI Taxonomy" id="2305463"/>
    <lineage>
        <taxon>Bacteria</taxon>
        <taxon>Pseudomonadati</taxon>
        <taxon>Bacteroidota</taxon>
        <taxon>Bacteroidia</taxon>
        <taxon>Marinilabiliales</taxon>
        <taxon>Prolixibacteraceae</taxon>
        <taxon>Maribellus</taxon>
    </lineage>
</organism>
<dbReference type="RefSeq" id="WP_119438512.1">
    <property type="nucleotide sequence ID" value="NZ_QWGR01000007.1"/>
</dbReference>
<gene>
    <name evidence="3" type="ORF">D1614_13665</name>
</gene>
<feature type="signal peptide" evidence="2">
    <location>
        <begin position="1"/>
        <end position="19"/>
    </location>
</feature>
<evidence type="ECO:0008006" key="5">
    <source>
        <dbReference type="Google" id="ProtNLM"/>
    </source>
</evidence>
<dbReference type="AlphaFoldDB" id="A0A399SUC8"/>
<reference evidence="3 4" key="1">
    <citation type="submission" date="2018-08" db="EMBL/GenBank/DDBJ databases">
        <title>Pallidiluteibacterium maritimus gen. nov., sp. nov., isolated from coastal sediment.</title>
        <authorList>
            <person name="Zhou L.Y."/>
        </authorList>
    </citation>
    <scope>NUCLEOTIDE SEQUENCE [LARGE SCALE GENOMIC DNA]</scope>
    <source>
        <strain evidence="3 4">XSD2</strain>
    </source>
</reference>
<dbReference type="OrthoDB" id="1120066at2"/>
<proteinExistence type="predicted"/>